<accession>A0A7C8I6Y0</accession>
<sequence>MALRGRSGKEAGSRRTVERARTLQSETPSAKKLEILDCKLRDYATGKVEQADYEVDVWLQRRRPLTGGGGRQDPRLRTRPAGDASKMAREHCRSGRRRANVQAEHGRAQGERVCELAAGPDALGCCARGRAQEPHEEIRSPAVCEDDDAGAQVPAASKRLRGRSDKGARSEVGRMGDGGREREKGEGGEGEEREGAASRAAGGRAGVRPTRSEAMRQGPNPKESALLLCFCSGGRRAIRSGTWMPAQPISIARTDRPLTAAGVHYYSAKAASPGTSRCTLALPNAALCQSKRPRAGLSAGREPAGRVVSPTSLHQPARTSSLRCVLIDSRRSVPSSPASGPSIAHHAESFIRRQRLPIEILDRHQTLPPRQACREPIPFPVPARVCVARCCAAALVTYASTLDVICRLGRSRSRGRRFLYFPRFESPLLLLLLLLLLPQPPLCCFSAAKFRWQSNLGRSSSAAATLHAADQTVDHDAPRRSAHRSIRGSTSTNNNTGLFPIHHGERRLHCTRYPQLPCVVGTAGGGENERAGRQAAKSERPTPASAPASQPASVKSQDAPFASEDC</sequence>
<feature type="compositionally biased region" description="Low complexity" evidence="1">
    <location>
        <begin position="541"/>
        <end position="556"/>
    </location>
</feature>
<comment type="caution">
    <text evidence="2">The sequence shown here is derived from an EMBL/GenBank/DDBJ whole genome shotgun (WGS) entry which is preliminary data.</text>
</comment>
<proteinExistence type="predicted"/>
<keyword evidence="3" id="KW-1185">Reference proteome</keyword>
<feature type="region of interest" description="Disordered" evidence="1">
    <location>
        <begin position="521"/>
        <end position="566"/>
    </location>
</feature>
<feature type="region of interest" description="Disordered" evidence="1">
    <location>
        <begin position="1"/>
        <end position="28"/>
    </location>
</feature>
<protein>
    <submittedName>
        <fullName evidence="2">Uncharacterized protein</fullName>
    </submittedName>
</protein>
<feature type="compositionally biased region" description="Basic and acidic residues" evidence="1">
    <location>
        <begin position="162"/>
        <end position="187"/>
    </location>
</feature>
<gene>
    <name evidence="2" type="ORF">BDV95DRAFT_599359</name>
</gene>
<evidence type="ECO:0000313" key="3">
    <source>
        <dbReference type="Proteomes" id="UP000481861"/>
    </source>
</evidence>
<feature type="compositionally biased region" description="Basic and acidic residues" evidence="1">
    <location>
        <begin position="527"/>
        <end position="540"/>
    </location>
</feature>
<reference evidence="2 3" key="1">
    <citation type="submission" date="2020-01" db="EMBL/GenBank/DDBJ databases">
        <authorList>
            <consortium name="DOE Joint Genome Institute"/>
            <person name="Haridas S."/>
            <person name="Albert R."/>
            <person name="Binder M."/>
            <person name="Bloem J."/>
            <person name="Labutti K."/>
            <person name="Salamov A."/>
            <person name="Andreopoulos B."/>
            <person name="Baker S.E."/>
            <person name="Barry K."/>
            <person name="Bills G."/>
            <person name="Bluhm B.H."/>
            <person name="Cannon C."/>
            <person name="Castanera R."/>
            <person name="Culley D.E."/>
            <person name="Daum C."/>
            <person name="Ezra D."/>
            <person name="Gonzalez J.B."/>
            <person name="Henrissat B."/>
            <person name="Kuo A."/>
            <person name="Liang C."/>
            <person name="Lipzen A."/>
            <person name="Lutzoni F."/>
            <person name="Magnuson J."/>
            <person name="Mondo S."/>
            <person name="Nolan M."/>
            <person name="Ohm R."/>
            <person name="Pangilinan J."/>
            <person name="Park H.-J.H."/>
            <person name="Ramirez L."/>
            <person name="Alfaro M."/>
            <person name="Sun H."/>
            <person name="Tritt A."/>
            <person name="Yoshinaga Y."/>
            <person name="Zwiers L.-H.L."/>
            <person name="Turgeon B.G."/>
            <person name="Goodwin S.B."/>
            <person name="Spatafora J.W."/>
            <person name="Crous P.W."/>
            <person name="Grigoriev I.V."/>
        </authorList>
    </citation>
    <scope>NUCLEOTIDE SEQUENCE [LARGE SCALE GENOMIC DNA]</scope>
    <source>
        <strain evidence="2 3">CBS 611.86</strain>
    </source>
</reference>
<feature type="compositionally biased region" description="Low complexity" evidence="1">
    <location>
        <begin position="197"/>
        <end position="208"/>
    </location>
</feature>
<name>A0A7C8I6Y0_9PLEO</name>
<evidence type="ECO:0000256" key="1">
    <source>
        <dbReference type="SAM" id="MobiDB-lite"/>
    </source>
</evidence>
<feature type="compositionally biased region" description="Basic and acidic residues" evidence="1">
    <location>
        <begin position="7"/>
        <end position="21"/>
    </location>
</feature>
<dbReference type="EMBL" id="JAADJZ010000030">
    <property type="protein sequence ID" value="KAF2865987.1"/>
    <property type="molecule type" value="Genomic_DNA"/>
</dbReference>
<feature type="region of interest" description="Disordered" evidence="1">
    <location>
        <begin position="63"/>
        <end position="89"/>
    </location>
</feature>
<feature type="region of interest" description="Disordered" evidence="1">
    <location>
        <begin position="137"/>
        <end position="220"/>
    </location>
</feature>
<feature type="region of interest" description="Disordered" evidence="1">
    <location>
        <begin position="467"/>
        <end position="501"/>
    </location>
</feature>
<feature type="compositionally biased region" description="Polar residues" evidence="1">
    <location>
        <begin position="487"/>
        <end position="497"/>
    </location>
</feature>
<dbReference type="Proteomes" id="UP000481861">
    <property type="component" value="Unassembled WGS sequence"/>
</dbReference>
<evidence type="ECO:0000313" key="2">
    <source>
        <dbReference type="EMBL" id="KAF2865987.1"/>
    </source>
</evidence>
<organism evidence="2 3">
    <name type="scientific">Massariosphaeria phaeospora</name>
    <dbReference type="NCBI Taxonomy" id="100035"/>
    <lineage>
        <taxon>Eukaryota</taxon>
        <taxon>Fungi</taxon>
        <taxon>Dikarya</taxon>
        <taxon>Ascomycota</taxon>
        <taxon>Pezizomycotina</taxon>
        <taxon>Dothideomycetes</taxon>
        <taxon>Pleosporomycetidae</taxon>
        <taxon>Pleosporales</taxon>
        <taxon>Pleosporales incertae sedis</taxon>
        <taxon>Massariosphaeria</taxon>
    </lineage>
</organism>
<dbReference type="AlphaFoldDB" id="A0A7C8I6Y0"/>